<feature type="domain" description="Peptidase S11 D-alanyl-D-alanine carboxypeptidase A N-terminal" evidence="17">
    <location>
        <begin position="75"/>
        <end position="292"/>
    </location>
</feature>
<evidence type="ECO:0000256" key="7">
    <source>
        <dbReference type="ARBA" id="ARBA00022729"/>
    </source>
</evidence>
<dbReference type="InterPro" id="IPR018044">
    <property type="entry name" value="Peptidase_S11"/>
</dbReference>
<organism evidence="19 20">
    <name type="scientific">Peptoniphilus indolicus</name>
    <dbReference type="NCBI Taxonomy" id="33030"/>
    <lineage>
        <taxon>Bacteria</taxon>
        <taxon>Bacillati</taxon>
        <taxon>Bacillota</taxon>
        <taxon>Tissierellia</taxon>
        <taxon>Tissierellales</taxon>
        <taxon>Peptoniphilaceae</taxon>
        <taxon>Peptoniphilus</taxon>
    </lineage>
</organism>
<accession>A0A379DCF7</accession>
<evidence type="ECO:0000256" key="15">
    <source>
        <dbReference type="RuleBase" id="RU004016"/>
    </source>
</evidence>
<dbReference type="AlphaFoldDB" id="A0A379DCF7"/>
<feature type="binding site" evidence="14">
    <location>
        <position position="273"/>
    </location>
    <ligand>
        <name>substrate</name>
    </ligand>
</feature>
<dbReference type="Pfam" id="PF00768">
    <property type="entry name" value="Peptidase_S11"/>
    <property type="match status" value="1"/>
</dbReference>
<keyword evidence="9" id="KW-0133">Cell shape</keyword>
<keyword evidence="7 16" id="KW-0732">Signal</keyword>
<dbReference type="GO" id="GO:0008360">
    <property type="term" value="P:regulation of cell shape"/>
    <property type="evidence" value="ECO:0007669"/>
    <property type="project" value="UniProtKB-KW"/>
</dbReference>
<gene>
    <name evidence="19" type="primary">dacC</name>
    <name evidence="19" type="ORF">NCTC11088_01040</name>
</gene>
<evidence type="ECO:0000256" key="4">
    <source>
        <dbReference type="ARBA" id="ARBA00012448"/>
    </source>
</evidence>
<feature type="active site" evidence="13">
    <location>
        <position position="165"/>
    </location>
</feature>
<evidence type="ECO:0000313" key="20">
    <source>
        <dbReference type="Proteomes" id="UP000254777"/>
    </source>
</evidence>
<dbReference type="Gene3D" id="3.40.710.10">
    <property type="entry name" value="DD-peptidase/beta-lactamase superfamily"/>
    <property type="match status" value="1"/>
</dbReference>
<dbReference type="EMBL" id="UGTH01000001">
    <property type="protein sequence ID" value="SUB75252.1"/>
    <property type="molecule type" value="Genomic_DNA"/>
</dbReference>
<evidence type="ECO:0000256" key="9">
    <source>
        <dbReference type="ARBA" id="ARBA00022960"/>
    </source>
</evidence>
<reference evidence="19 20" key="1">
    <citation type="submission" date="2018-06" db="EMBL/GenBank/DDBJ databases">
        <authorList>
            <consortium name="Pathogen Informatics"/>
            <person name="Doyle S."/>
        </authorList>
    </citation>
    <scope>NUCLEOTIDE SEQUENCE [LARGE SCALE GENOMIC DNA]</scope>
    <source>
        <strain evidence="19 20">NCTC11088</strain>
    </source>
</reference>
<dbReference type="GO" id="GO:0006508">
    <property type="term" value="P:proteolysis"/>
    <property type="evidence" value="ECO:0007669"/>
    <property type="project" value="UniProtKB-KW"/>
</dbReference>
<dbReference type="GO" id="GO:0009252">
    <property type="term" value="P:peptidoglycan biosynthetic process"/>
    <property type="evidence" value="ECO:0007669"/>
    <property type="project" value="UniProtKB-UniPathway"/>
</dbReference>
<evidence type="ECO:0000256" key="10">
    <source>
        <dbReference type="ARBA" id="ARBA00022984"/>
    </source>
</evidence>
<dbReference type="InterPro" id="IPR012907">
    <property type="entry name" value="Peptidase_S11_C"/>
</dbReference>
<keyword evidence="8 19" id="KW-0378">Hydrolase</keyword>
<feature type="chain" id="PRO_5016673629" description="serine-type D-Ala-D-Ala carboxypeptidase" evidence="16">
    <location>
        <begin position="22"/>
        <end position="438"/>
    </location>
</feature>
<evidence type="ECO:0000256" key="3">
    <source>
        <dbReference type="ARBA" id="ARBA00007164"/>
    </source>
</evidence>
<comment type="similarity">
    <text evidence="3 15">Belongs to the peptidase S11 family.</text>
</comment>
<evidence type="ECO:0000256" key="16">
    <source>
        <dbReference type="SAM" id="SignalP"/>
    </source>
</evidence>
<dbReference type="InterPro" id="IPR012338">
    <property type="entry name" value="Beta-lactam/transpept-like"/>
</dbReference>
<protein>
    <recommendedName>
        <fullName evidence="4">serine-type D-Ala-D-Ala carboxypeptidase</fullName>
        <ecNumber evidence="4">3.4.16.4</ecNumber>
    </recommendedName>
</protein>
<evidence type="ECO:0000256" key="1">
    <source>
        <dbReference type="ARBA" id="ARBA00003217"/>
    </source>
</evidence>
<evidence type="ECO:0000313" key="19">
    <source>
        <dbReference type="EMBL" id="SUB75252.1"/>
    </source>
</evidence>
<dbReference type="GO" id="GO:0009002">
    <property type="term" value="F:serine-type D-Ala-D-Ala carboxypeptidase activity"/>
    <property type="evidence" value="ECO:0007669"/>
    <property type="project" value="UniProtKB-EC"/>
</dbReference>
<dbReference type="SUPFAM" id="SSF69189">
    <property type="entry name" value="Penicillin-binding protein associated domain"/>
    <property type="match status" value="1"/>
</dbReference>
<dbReference type="PANTHER" id="PTHR21581">
    <property type="entry name" value="D-ALANYL-D-ALANINE CARBOXYPEPTIDASE"/>
    <property type="match status" value="1"/>
</dbReference>
<keyword evidence="5 19" id="KW-0121">Carboxypeptidase</keyword>
<dbReference type="EC" id="3.4.16.4" evidence="4"/>
<feature type="domain" description="Peptidase S11 D-Ala-D-Ala carboxypeptidase A C-terminal" evidence="18">
    <location>
        <begin position="341"/>
        <end position="415"/>
    </location>
</feature>
<keyword evidence="11" id="KW-0961">Cell wall biogenesis/degradation</keyword>
<dbReference type="InterPro" id="IPR015956">
    <property type="entry name" value="Peniciliin-bd_prot_C_sf"/>
</dbReference>
<evidence type="ECO:0000256" key="11">
    <source>
        <dbReference type="ARBA" id="ARBA00023316"/>
    </source>
</evidence>
<feature type="active site" description="Acyl-ester intermediate" evidence="13">
    <location>
        <position position="105"/>
    </location>
</feature>
<evidence type="ECO:0000256" key="12">
    <source>
        <dbReference type="ARBA" id="ARBA00034000"/>
    </source>
</evidence>
<feature type="signal peptide" evidence="16">
    <location>
        <begin position="1"/>
        <end position="21"/>
    </location>
</feature>
<evidence type="ECO:0000256" key="6">
    <source>
        <dbReference type="ARBA" id="ARBA00022670"/>
    </source>
</evidence>
<dbReference type="Proteomes" id="UP000254777">
    <property type="component" value="Unassembled WGS sequence"/>
</dbReference>
<dbReference type="SUPFAM" id="SSF56601">
    <property type="entry name" value="beta-lactamase/transpeptidase-like"/>
    <property type="match status" value="1"/>
</dbReference>
<dbReference type="UniPathway" id="UPA00219"/>
<keyword evidence="6" id="KW-0645">Protease</keyword>
<comment type="catalytic activity">
    <reaction evidence="12">
        <text>Preferential cleavage: (Ac)2-L-Lys-D-Ala-|-D-Ala. Also transpeptidation of peptidyl-alanyl moieties that are N-acyl substituents of D-alanine.</text>
        <dbReference type="EC" id="3.4.16.4"/>
    </reaction>
</comment>
<evidence type="ECO:0000259" key="18">
    <source>
        <dbReference type="Pfam" id="PF07943"/>
    </source>
</evidence>
<name>A0A379DCF7_9FIRM</name>
<evidence type="ECO:0000256" key="2">
    <source>
        <dbReference type="ARBA" id="ARBA00004752"/>
    </source>
</evidence>
<evidence type="ECO:0000256" key="14">
    <source>
        <dbReference type="PIRSR" id="PIRSR618044-2"/>
    </source>
</evidence>
<evidence type="ECO:0000259" key="17">
    <source>
        <dbReference type="Pfam" id="PF00768"/>
    </source>
</evidence>
<comment type="pathway">
    <text evidence="2">Cell wall biogenesis; peptidoglycan biosynthesis.</text>
</comment>
<dbReference type="RefSeq" id="WP_004820270.1">
    <property type="nucleotide sequence ID" value="NZ_UGTH01000001.1"/>
</dbReference>
<dbReference type="InterPro" id="IPR037167">
    <property type="entry name" value="Peptidase_S11_C_sf"/>
</dbReference>
<evidence type="ECO:0000256" key="5">
    <source>
        <dbReference type="ARBA" id="ARBA00022645"/>
    </source>
</evidence>
<proteinExistence type="inferred from homology"/>
<dbReference type="PRINTS" id="PR00725">
    <property type="entry name" value="DADACBPTASE1"/>
</dbReference>
<evidence type="ECO:0000256" key="13">
    <source>
        <dbReference type="PIRSR" id="PIRSR618044-1"/>
    </source>
</evidence>
<dbReference type="Gene3D" id="2.60.410.10">
    <property type="entry name" value="D-Ala-D-Ala carboxypeptidase, C-terminal domain"/>
    <property type="match status" value="1"/>
</dbReference>
<evidence type="ECO:0000256" key="8">
    <source>
        <dbReference type="ARBA" id="ARBA00022801"/>
    </source>
</evidence>
<dbReference type="Pfam" id="PF07943">
    <property type="entry name" value="PBP5_C"/>
    <property type="match status" value="1"/>
</dbReference>
<dbReference type="GO" id="GO:0071555">
    <property type="term" value="P:cell wall organization"/>
    <property type="evidence" value="ECO:0007669"/>
    <property type="project" value="UniProtKB-KW"/>
</dbReference>
<keyword evidence="10" id="KW-0573">Peptidoglycan synthesis</keyword>
<sequence>MKKLTIFLLSLVLLGENLVYANSEVKTPEKKESNVETEIKEIRNQNILVPTKKGVQKATQAEADKIKSLEERPLESLTGSYILGDYKSGKILESYNIDEVRAMASMSKIVGVYVVFDAIKANKISMEDKVTIDSEAARLTGSTYKLKEGDIVAVKDLIKAALVVSGNDAITSLGKHIYGSKEEFVNEMNEKCKALGLKHAEMVNPTGLTDYSNETYNKMTTREMFILARHFINDYPEALKYTSIESIIEPERNFEEYNTNPILGVVRGVDGLKTGYTNAAGRCLMATALKKGEGKSLDTRLIGIITGAPSDWARYVAAKKLVGGGLEKYRYTVIGNLEEPVAKLKVENSEAGEVNVFEKSTGNVLWDGKSEIKKTVTLKEGLLAPIPAGEVVGKITYTMDGEEILKQDVIVKDRVLQKGFIYKIQHIYRDIINNIKAA</sequence>
<dbReference type="InterPro" id="IPR001967">
    <property type="entry name" value="Peptidase_S11_N"/>
</dbReference>
<feature type="active site" description="Proton acceptor" evidence="13">
    <location>
        <position position="108"/>
    </location>
</feature>
<comment type="function">
    <text evidence="1">Removes C-terminal D-alanyl residues from sugar-peptide cell wall precursors.</text>
</comment>
<dbReference type="PANTHER" id="PTHR21581:SF6">
    <property type="entry name" value="TRAFFICKING PROTEIN PARTICLE COMPLEX SUBUNIT 12"/>
    <property type="match status" value="1"/>
</dbReference>